<feature type="region of interest" description="Disordered" evidence="1">
    <location>
        <begin position="1"/>
        <end position="23"/>
    </location>
</feature>
<evidence type="ECO:0000256" key="1">
    <source>
        <dbReference type="SAM" id="MobiDB-lite"/>
    </source>
</evidence>
<dbReference type="EMBL" id="CAJVPS010011019">
    <property type="protein sequence ID" value="CAG8662254.1"/>
    <property type="molecule type" value="Genomic_DNA"/>
</dbReference>
<comment type="caution">
    <text evidence="2">The sequence shown here is derived from an EMBL/GenBank/DDBJ whole genome shotgun (WGS) entry which is preliminary data.</text>
</comment>
<proteinExistence type="predicted"/>
<sequence>MDTLVNTSELNVNKPTRSHSPPPHFAFRPNKRTRITLPTFKRLWTRKLASSVNCLIVGALPSEKSSKTVHKETSYIIVGTNEGKVFMFGENKEGIMMETKSGPIQSIILCDITGFGIPDIIVGDSYGSVMIFEKQQLVVKRELGAAVKHMTMFRDA</sequence>
<feature type="non-terminal residue" evidence="2">
    <location>
        <position position="156"/>
    </location>
</feature>
<protein>
    <submittedName>
        <fullName evidence="2">3242_t:CDS:1</fullName>
    </submittedName>
</protein>
<evidence type="ECO:0000313" key="2">
    <source>
        <dbReference type="EMBL" id="CAG8662254.1"/>
    </source>
</evidence>
<dbReference type="AlphaFoldDB" id="A0A9N9E312"/>
<organism evidence="2 3">
    <name type="scientific">Ambispora leptoticha</name>
    <dbReference type="NCBI Taxonomy" id="144679"/>
    <lineage>
        <taxon>Eukaryota</taxon>
        <taxon>Fungi</taxon>
        <taxon>Fungi incertae sedis</taxon>
        <taxon>Mucoromycota</taxon>
        <taxon>Glomeromycotina</taxon>
        <taxon>Glomeromycetes</taxon>
        <taxon>Archaeosporales</taxon>
        <taxon>Ambisporaceae</taxon>
        <taxon>Ambispora</taxon>
    </lineage>
</organism>
<gene>
    <name evidence="2" type="ORF">ALEPTO_LOCUS10361</name>
</gene>
<reference evidence="2" key="1">
    <citation type="submission" date="2021-06" db="EMBL/GenBank/DDBJ databases">
        <authorList>
            <person name="Kallberg Y."/>
            <person name="Tangrot J."/>
            <person name="Rosling A."/>
        </authorList>
    </citation>
    <scope>NUCLEOTIDE SEQUENCE</scope>
    <source>
        <strain evidence="2">FL130A</strain>
    </source>
</reference>
<feature type="compositionally biased region" description="Polar residues" evidence="1">
    <location>
        <begin position="1"/>
        <end position="19"/>
    </location>
</feature>
<keyword evidence="3" id="KW-1185">Reference proteome</keyword>
<evidence type="ECO:0000313" key="3">
    <source>
        <dbReference type="Proteomes" id="UP000789508"/>
    </source>
</evidence>
<accession>A0A9N9E312</accession>
<dbReference type="OrthoDB" id="2123049at2759"/>
<dbReference type="Proteomes" id="UP000789508">
    <property type="component" value="Unassembled WGS sequence"/>
</dbReference>
<name>A0A9N9E312_9GLOM</name>